<dbReference type="OrthoDB" id="7798282at2"/>
<feature type="compositionally biased region" description="Low complexity" evidence="1">
    <location>
        <begin position="309"/>
        <end position="325"/>
    </location>
</feature>
<feature type="compositionally biased region" description="Basic and acidic residues" evidence="1">
    <location>
        <begin position="265"/>
        <end position="282"/>
    </location>
</feature>
<feature type="compositionally biased region" description="Low complexity" evidence="1">
    <location>
        <begin position="348"/>
        <end position="358"/>
    </location>
</feature>
<evidence type="ECO:0000256" key="1">
    <source>
        <dbReference type="SAM" id="MobiDB-lite"/>
    </source>
</evidence>
<dbReference type="EMBL" id="NQWH01000023">
    <property type="protein sequence ID" value="PHP26926.1"/>
    <property type="molecule type" value="Genomic_DNA"/>
</dbReference>
<feature type="region of interest" description="Disordered" evidence="1">
    <location>
        <begin position="56"/>
        <end position="670"/>
    </location>
</feature>
<feature type="compositionally biased region" description="Low complexity" evidence="1">
    <location>
        <begin position="404"/>
        <end position="414"/>
    </location>
</feature>
<feature type="compositionally biased region" description="Basic and acidic residues" evidence="1">
    <location>
        <begin position="56"/>
        <end position="65"/>
    </location>
</feature>
<dbReference type="AlphaFoldDB" id="A0A2G1MDW7"/>
<keyword evidence="3" id="KW-1185">Reference proteome</keyword>
<feature type="compositionally biased region" description="Basic and acidic residues" evidence="1">
    <location>
        <begin position="464"/>
        <end position="479"/>
    </location>
</feature>
<gene>
    <name evidence="2" type="ORF">CJ301_13895</name>
</gene>
<feature type="compositionally biased region" description="Basic and acidic residues" evidence="1">
    <location>
        <begin position="223"/>
        <end position="240"/>
    </location>
</feature>
<proteinExistence type="predicted"/>
<feature type="compositionally biased region" description="Basic and acidic residues" evidence="1">
    <location>
        <begin position="560"/>
        <end position="575"/>
    </location>
</feature>
<organism evidence="2 3">
    <name type="scientific">Limimaricola cinnabarinus</name>
    <dbReference type="NCBI Taxonomy" id="1125964"/>
    <lineage>
        <taxon>Bacteria</taxon>
        <taxon>Pseudomonadati</taxon>
        <taxon>Pseudomonadota</taxon>
        <taxon>Alphaproteobacteria</taxon>
        <taxon>Rhodobacterales</taxon>
        <taxon>Paracoccaceae</taxon>
        <taxon>Limimaricola</taxon>
    </lineage>
</organism>
<feature type="compositionally biased region" description="Acidic residues" evidence="1">
    <location>
        <begin position="415"/>
        <end position="428"/>
    </location>
</feature>
<dbReference type="Proteomes" id="UP000221860">
    <property type="component" value="Unassembled WGS sequence"/>
</dbReference>
<protein>
    <submittedName>
        <fullName evidence="2">Uncharacterized protein</fullName>
    </submittedName>
</protein>
<sequence length="763" mass="81430">MSYGTFSCTLEGFDDSFDTMKAIAEYFRDLASDDRYFGAEPPTPDAEMLARIAEREVSRRVEARTEGSGIMLRTGEALPPVAQPAPQAAPVAAPAAAPEPAPEPEPEPEPEQAAAPRPEAQAEEAPEPAREPARPQPPQQPVAEAPAPQPAPPGTRQRPPQDPDSVAAKLQRIRAVVGRQASFATEDEEEDIAPAAARPAAGMFDTAPKAEAKQQARPTGDTADSKPVEAAPEPRARPAETAKPADTQEATAPAHPPRARVVRMRKADFDRAVARGEAHRMIETQSGATAPDEAEPTEAEPVRDTARTGAGAESVAESEAGAAAPEARDGTDAAILDALSRQEETEAADAASAAPTDAELSEEAERALLAELAALEREMGFEQDGPAQREMSQHDETPAEAEPPRAAQAEPETAQAEEADEVEPEETTEAGAETETHLDWQAEAQTEAEMPAEFEFKPPQQQDQQHETEDSQAPQERRTSAAQPSEATEEATGEAPEETTGAAQQAGQALGTDEADMSRILSATAARMDDPESGRRRESISQMKAAVAATEAARQLGEVAPREATEEAFRDDLRQAVRPRRPVLPTPETEQDGATQPRAERPRPAPLKLVASQRVDLADEPARSRSVPVRPRRVAVATSEAPAEEQAQPAATAATEEAAPRRAEAVPAASESFSAFAERMGAQELGDLLEAAAAYTAFVEGAEDFSRPQLMERVREVSPEPISREDGLRSFGTLLRQGMLKRVRSGRFAVAGSSRFNPERRAG</sequence>
<accession>A0A2G1MDW7</accession>
<comment type="caution">
    <text evidence="2">The sequence shown here is derived from an EMBL/GenBank/DDBJ whole genome shotgun (WGS) entry which is preliminary data.</text>
</comment>
<feature type="compositionally biased region" description="Low complexity" evidence="1">
    <location>
        <begin position="84"/>
        <end position="96"/>
    </location>
</feature>
<feature type="compositionally biased region" description="Basic and acidic residues" evidence="1">
    <location>
        <begin position="363"/>
        <end position="380"/>
    </location>
</feature>
<reference evidence="2 3" key="1">
    <citation type="submission" date="2017-08" db="EMBL/GenBank/DDBJ databases">
        <title>Draft Genome Sequence of Loktanella cinnabarina Strain XM1, Isolated from Coastal Surface Water.</title>
        <authorList>
            <person name="Ma R."/>
            <person name="Wang J."/>
            <person name="Wang Q."/>
            <person name="Ma Z."/>
            <person name="Li J."/>
            <person name="Chen L."/>
        </authorList>
    </citation>
    <scope>NUCLEOTIDE SEQUENCE [LARGE SCALE GENOMIC DNA]</scope>
    <source>
        <strain evidence="2 3">XM1</strain>
    </source>
</reference>
<feature type="compositionally biased region" description="Basic and acidic residues" evidence="1">
    <location>
        <begin position="527"/>
        <end position="539"/>
    </location>
</feature>
<evidence type="ECO:0000313" key="3">
    <source>
        <dbReference type="Proteomes" id="UP000221860"/>
    </source>
</evidence>
<evidence type="ECO:0000313" key="2">
    <source>
        <dbReference type="EMBL" id="PHP26926.1"/>
    </source>
</evidence>
<name>A0A2G1MDW7_9RHOB</name>
<feature type="compositionally biased region" description="Low complexity" evidence="1">
    <location>
        <begin position="624"/>
        <end position="657"/>
    </location>
</feature>
<feature type="compositionally biased region" description="Low complexity" evidence="1">
    <location>
        <begin position="498"/>
        <end position="512"/>
    </location>
</feature>
<feature type="compositionally biased region" description="Acidic residues" evidence="1">
    <location>
        <begin position="487"/>
        <end position="497"/>
    </location>
</feature>